<dbReference type="GO" id="GO:0005886">
    <property type="term" value="C:plasma membrane"/>
    <property type="evidence" value="ECO:0007669"/>
    <property type="project" value="UniProtKB-SubCell"/>
</dbReference>
<evidence type="ECO:0000256" key="1">
    <source>
        <dbReference type="PIRNR" id="PIRNR006162"/>
    </source>
</evidence>
<proteinExistence type="predicted"/>
<dbReference type="Pfam" id="PF04608">
    <property type="entry name" value="PgpA"/>
    <property type="match status" value="1"/>
</dbReference>
<dbReference type="Proteomes" id="UP000268198">
    <property type="component" value="Chromosome"/>
</dbReference>
<keyword evidence="1" id="KW-0460">Magnesium</keyword>
<keyword evidence="1" id="KW-0595">Phospholipid degradation</keyword>
<keyword evidence="1 2" id="KW-0812">Transmembrane</keyword>
<dbReference type="InterPro" id="IPR007686">
    <property type="entry name" value="YutG/PgpA"/>
</dbReference>
<dbReference type="CDD" id="cd06971">
    <property type="entry name" value="PgpA"/>
    <property type="match status" value="1"/>
</dbReference>
<organism evidence="4 5">
    <name type="scientific">Avibacterium volantium</name>
    <name type="common">Pasteurella volantium</name>
    <dbReference type="NCBI Taxonomy" id="762"/>
    <lineage>
        <taxon>Bacteria</taxon>
        <taxon>Pseudomonadati</taxon>
        <taxon>Pseudomonadota</taxon>
        <taxon>Gammaproteobacteria</taxon>
        <taxon>Pasteurellales</taxon>
        <taxon>Pasteurellaceae</taxon>
        <taxon>Avibacterium</taxon>
    </lineage>
</organism>
<dbReference type="InterPro" id="IPR026037">
    <property type="entry name" value="PgpA"/>
</dbReference>
<dbReference type="KEGG" id="avt:NCTC3438_01289"/>
<dbReference type="UniPathway" id="UPA00084">
    <property type="reaction ID" value="UER00504"/>
</dbReference>
<accession>A0A447SRA0</accession>
<dbReference type="EMBL" id="LR134167">
    <property type="protein sequence ID" value="VEB24002.1"/>
    <property type="molecule type" value="Genomic_DNA"/>
</dbReference>
<feature type="transmembrane region" description="Helical" evidence="2">
    <location>
        <begin position="98"/>
        <end position="122"/>
    </location>
</feature>
<keyword evidence="1" id="KW-0442">Lipid degradation</keyword>
<keyword evidence="1" id="KW-1208">Phospholipid metabolism</keyword>
<dbReference type="GO" id="GO:0046872">
    <property type="term" value="F:metal ion binding"/>
    <property type="evidence" value="ECO:0007669"/>
    <property type="project" value="UniProtKB-KW"/>
</dbReference>
<dbReference type="PANTHER" id="PTHR36305:SF1">
    <property type="entry name" value="PHOSPHATIDYLGLYCEROPHOSPHATASE A"/>
    <property type="match status" value="1"/>
</dbReference>
<protein>
    <recommendedName>
        <fullName evidence="1">Phosphatidylglycerophosphatase A</fullName>
        <ecNumber evidence="1">3.1.3.27</ecNumber>
    </recommendedName>
    <alternativeName>
        <fullName evidence="1">Phosphatidylglycerolphosphate phosphatase A</fullName>
    </alternativeName>
</protein>
<reference evidence="4 5" key="1">
    <citation type="submission" date="2018-12" db="EMBL/GenBank/DDBJ databases">
        <authorList>
            <consortium name="Pathogen Informatics"/>
        </authorList>
    </citation>
    <scope>NUCLEOTIDE SEQUENCE [LARGE SCALE GENOMIC DNA]</scope>
    <source>
        <strain evidence="4 5">NCTC3438</strain>
    </source>
</reference>
<keyword evidence="5" id="KW-1185">Reference proteome</keyword>
<keyword evidence="1 2" id="KW-0472">Membrane</keyword>
<dbReference type="GO" id="GO:0009395">
    <property type="term" value="P:phospholipid catabolic process"/>
    <property type="evidence" value="ECO:0007669"/>
    <property type="project" value="UniProtKB-KW"/>
</dbReference>
<dbReference type="SUPFAM" id="SSF101307">
    <property type="entry name" value="YutG-like"/>
    <property type="match status" value="1"/>
</dbReference>
<keyword evidence="1" id="KW-0479">Metal-binding</keyword>
<feature type="transmembrane region" description="Helical" evidence="2">
    <location>
        <begin position="143"/>
        <end position="166"/>
    </location>
</feature>
<evidence type="ECO:0000313" key="4">
    <source>
        <dbReference type="EMBL" id="VEB24002.1"/>
    </source>
</evidence>
<gene>
    <name evidence="4" type="primary">pgpA</name>
    <name evidence="4" type="ORF">NCTC3438_01289</name>
</gene>
<comment type="subcellular location">
    <subcellularLocation>
        <location evidence="1">Cell inner membrane</location>
        <topology evidence="1">Multi-pass membrane protein</topology>
    </subcellularLocation>
</comment>
<dbReference type="RefSeq" id="WP_126372235.1">
    <property type="nucleotide sequence ID" value="NZ_LR134167.1"/>
</dbReference>
<evidence type="ECO:0000259" key="3">
    <source>
        <dbReference type="Pfam" id="PF04608"/>
    </source>
</evidence>
<sequence>MQNTVQQDPRNRLSLTNPVHLLAVGFGSGLLRPAPGTWGSLAATLIGAALLQIMPLKIFLFFTALCFVAGCFICQKTADDMGVHDHGAIVWDEFVGIFIVLGFLPEVNWLLCITGFVVFRFFDILKPYPIRYFDRKLKSGFGIMIDDVLAAIYSIITIYLLFYILLEIFL</sequence>
<dbReference type="PANTHER" id="PTHR36305">
    <property type="entry name" value="PHOSPHATIDYLGLYCEROPHOSPHATASE A"/>
    <property type="match status" value="1"/>
</dbReference>
<comment type="function">
    <text evidence="1">Lipid phosphatase which dephosphorylates phosphatidylglycerophosphate (PGP) to phosphatidylglycerol (PG).</text>
</comment>
<keyword evidence="2" id="KW-1133">Transmembrane helix</keyword>
<evidence type="ECO:0000256" key="2">
    <source>
        <dbReference type="SAM" id="Phobius"/>
    </source>
</evidence>
<keyword evidence="1" id="KW-0997">Cell inner membrane</keyword>
<keyword evidence="1 4" id="KW-0378">Hydrolase</keyword>
<dbReference type="EC" id="3.1.3.27" evidence="1"/>
<keyword evidence="1" id="KW-0443">Lipid metabolism</keyword>
<dbReference type="PIRSF" id="PIRSF006162">
    <property type="entry name" value="PgpA"/>
    <property type="match status" value="1"/>
</dbReference>
<keyword evidence="1" id="KW-1003">Cell membrane</keyword>
<comment type="pathway">
    <text evidence="1">Phospholipid metabolism; phosphatidylglycerol biosynthesis; phosphatidylglycerol from CDP-diacylglycerol: step 2/2.</text>
</comment>
<dbReference type="GO" id="GO:0006655">
    <property type="term" value="P:phosphatidylglycerol biosynthetic process"/>
    <property type="evidence" value="ECO:0007669"/>
    <property type="project" value="UniProtKB-UniPathway"/>
</dbReference>
<dbReference type="OrthoDB" id="9804091at2"/>
<feature type="transmembrane region" description="Helical" evidence="2">
    <location>
        <begin position="58"/>
        <end position="78"/>
    </location>
</feature>
<dbReference type="InterPro" id="IPR036681">
    <property type="entry name" value="PgpA-like_sf"/>
</dbReference>
<dbReference type="AlphaFoldDB" id="A0A447SRA0"/>
<comment type="cofactor">
    <cofactor evidence="1">
        <name>Mg(2+)</name>
        <dbReference type="ChEBI" id="CHEBI:18420"/>
    </cofactor>
</comment>
<evidence type="ECO:0000313" key="5">
    <source>
        <dbReference type="Proteomes" id="UP000268198"/>
    </source>
</evidence>
<feature type="domain" description="YutG/PgpA" evidence="3">
    <location>
        <begin position="22"/>
        <end position="161"/>
    </location>
</feature>
<comment type="catalytic activity">
    <reaction evidence="1">
        <text>a 1,2-diacyl-sn-glycero-3-phospho-(1'-sn-glycero-3'-phosphate) + H2O = a 1,2-diacyl-sn-glycero-3-phospho-(1'-sn-glycerol) + phosphate</text>
        <dbReference type="Rhea" id="RHEA:33751"/>
        <dbReference type="ChEBI" id="CHEBI:15377"/>
        <dbReference type="ChEBI" id="CHEBI:43474"/>
        <dbReference type="ChEBI" id="CHEBI:60110"/>
        <dbReference type="ChEBI" id="CHEBI:64716"/>
        <dbReference type="EC" id="3.1.3.27"/>
    </reaction>
</comment>
<dbReference type="GO" id="GO:0008962">
    <property type="term" value="F:phosphatidylglycerophosphatase activity"/>
    <property type="evidence" value="ECO:0007669"/>
    <property type="project" value="UniProtKB-EC"/>
</dbReference>
<name>A0A447SRA0_AVIVO</name>